<keyword evidence="1" id="KW-0732">Signal</keyword>
<sequence length="246" mass="26228">MTATVNRLLVSLLVLCCVAATSRAQGTLQTLSLTGGYSLPVGKFASENFNDPEAGLAGSGYFGQLTYERRFWPRLGFRASGSLNINNTNPDPVIEQYSALLPNKDTYSWQTDAATWQLGSVMLGPIGYIDFARWQLEGHVVGGMIFAKSPSLTVAGTSSTGTNPVDARVSSGQTSAFGFGAGGSLRVPLARRLYFQLSADWIAARAELKDVPTYAKIGAFPAIEMLRTEKRFVGVVNVGAGLAVAF</sequence>
<dbReference type="AlphaFoldDB" id="A0A840TMJ1"/>
<keyword evidence="3" id="KW-1185">Reference proteome</keyword>
<evidence type="ECO:0000313" key="2">
    <source>
        <dbReference type="EMBL" id="MBB5285476.1"/>
    </source>
</evidence>
<evidence type="ECO:0008006" key="4">
    <source>
        <dbReference type="Google" id="ProtNLM"/>
    </source>
</evidence>
<proteinExistence type="predicted"/>
<comment type="caution">
    <text evidence="2">The sequence shown here is derived from an EMBL/GenBank/DDBJ whole genome shotgun (WGS) entry which is preliminary data.</text>
</comment>
<gene>
    <name evidence="2" type="ORF">HNQ92_003633</name>
</gene>
<feature type="chain" id="PRO_5033033789" description="Outer membrane protein beta-barrel domain-containing protein" evidence="1">
    <location>
        <begin position="25"/>
        <end position="246"/>
    </location>
</feature>
<protein>
    <recommendedName>
        <fullName evidence="4">Outer membrane protein beta-barrel domain-containing protein</fullName>
    </recommendedName>
</protein>
<evidence type="ECO:0000256" key="1">
    <source>
        <dbReference type="SAM" id="SignalP"/>
    </source>
</evidence>
<name>A0A840TMJ1_9BACT</name>
<accession>A0A840TMJ1</accession>
<dbReference type="Proteomes" id="UP000557307">
    <property type="component" value="Unassembled WGS sequence"/>
</dbReference>
<organism evidence="2 3">
    <name type="scientific">Rhabdobacter roseus</name>
    <dbReference type="NCBI Taxonomy" id="1655419"/>
    <lineage>
        <taxon>Bacteria</taxon>
        <taxon>Pseudomonadati</taxon>
        <taxon>Bacteroidota</taxon>
        <taxon>Cytophagia</taxon>
        <taxon>Cytophagales</taxon>
        <taxon>Cytophagaceae</taxon>
        <taxon>Rhabdobacter</taxon>
    </lineage>
</organism>
<dbReference type="EMBL" id="JACHGF010000005">
    <property type="protein sequence ID" value="MBB5285476.1"/>
    <property type="molecule type" value="Genomic_DNA"/>
</dbReference>
<feature type="signal peptide" evidence="1">
    <location>
        <begin position="1"/>
        <end position="24"/>
    </location>
</feature>
<reference evidence="2 3" key="1">
    <citation type="submission" date="2020-08" db="EMBL/GenBank/DDBJ databases">
        <title>Genomic Encyclopedia of Type Strains, Phase IV (KMG-IV): sequencing the most valuable type-strain genomes for metagenomic binning, comparative biology and taxonomic classification.</title>
        <authorList>
            <person name="Goeker M."/>
        </authorList>
    </citation>
    <scope>NUCLEOTIDE SEQUENCE [LARGE SCALE GENOMIC DNA]</scope>
    <source>
        <strain evidence="2 3">DSM 105074</strain>
    </source>
</reference>
<evidence type="ECO:0000313" key="3">
    <source>
        <dbReference type="Proteomes" id="UP000557307"/>
    </source>
</evidence>
<dbReference type="RefSeq" id="WP_184175647.1">
    <property type="nucleotide sequence ID" value="NZ_JACHGF010000005.1"/>
</dbReference>